<sequence length="143" mass="17212">MLGRYITIPGFKQWDRFTQEDWAWLVVPVHSVLPTCRPMNSSERAKKERKKNIVKSSGIISEFYPSMEDEEGDRLNKKDLLNKQRQEQWAASRDYRNKRRRDNRLKKLQNEYTDNFARYRQQIISERSEGISIRTCNHNDDCK</sequence>
<name>A0ABD1WDS8_9LAMI</name>
<comment type="caution">
    <text evidence="2">The sequence shown here is derived from an EMBL/GenBank/DDBJ whole genome shotgun (WGS) entry which is preliminary data.</text>
</comment>
<reference evidence="3" key="1">
    <citation type="submission" date="2024-07" db="EMBL/GenBank/DDBJ databases">
        <title>Two chromosome-level genome assemblies of Korean endemic species Abeliophyllum distichum and Forsythia ovata (Oleaceae).</title>
        <authorList>
            <person name="Jang H."/>
        </authorList>
    </citation>
    <scope>NUCLEOTIDE SEQUENCE [LARGE SCALE GENOMIC DNA]</scope>
</reference>
<feature type="region of interest" description="Disordered" evidence="1">
    <location>
        <begin position="68"/>
        <end position="104"/>
    </location>
</feature>
<gene>
    <name evidence="2" type="ORF">Fot_15763</name>
</gene>
<dbReference type="EMBL" id="JBFOLJ010000004">
    <property type="protein sequence ID" value="KAL2546530.1"/>
    <property type="molecule type" value="Genomic_DNA"/>
</dbReference>
<feature type="compositionally biased region" description="Basic and acidic residues" evidence="1">
    <location>
        <begin position="73"/>
        <end position="86"/>
    </location>
</feature>
<evidence type="ECO:0008006" key="4">
    <source>
        <dbReference type="Google" id="ProtNLM"/>
    </source>
</evidence>
<organism evidence="2 3">
    <name type="scientific">Forsythia ovata</name>
    <dbReference type="NCBI Taxonomy" id="205694"/>
    <lineage>
        <taxon>Eukaryota</taxon>
        <taxon>Viridiplantae</taxon>
        <taxon>Streptophyta</taxon>
        <taxon>Embryophyta</taxon>
        <taxon>Tracheophyta</taxon>
        <taxon>Spermatophyta</taxon>
        <taxon>Magnoliopsida</taxon>
        <taxon>eudicotyledons</taxon>
        <taxon>Gunneridae</taxon>
        <taxon>Pentapetalae</taxon>
        <taxon>asterids</taxon>
        <taxon>lamiids</taxon>
        <taxon>Lamiales</taxon>
        <taxon>Oleaceae</taxon>
        <taxon>Forsythieae</taxon>
        <taxon>Forsythia</taxon>
    </lineage>
</organism>
<protein>
    <recommendedName>
        <fullName evidence="4">BZIP domain-containing protein</fullName>
    </recommendedName>
</protein>
<dbReference type="Proteomes" id="UP001604277">
    <property type="component" value="Unassembled WGS sequence"/>
</dbReference>
<accession>A0ABD1WDS8</accession>
<evidence type="ECO:0000313" key="3">
    <source>
        <dbReference type="Proteomes" id="UP001604277"/>
    </source>
</evidence>
<keyword evidence="3" id="KW-1185">Reference proteome</keyword>
<dbReference type="AlphaFoldDB" id="A0ABD1WDS8"/>
<evidence type="ECO:0000256" key="1">
    <source>
        <dbReference type="SAM" id="MobiDB-lite"/>
    </source>
</evidence>
<proteinExistence type="predicted"/>
<evidence type="ECO:0000313" key="2">
    <source>
        <dbReference type="EMBL" id="KAL2546530.1"/>
    </source>
</evidence>